<protein>
    <submittedName>
        <fullName evidence="2">Uncharacterized protein</fullName>
    </submittedName>
</protein>
<evidence type="ECO:0000313" key="2">
    <source>
        <dbReference type="EMBL" id="CAH2274330.1"/>
    </source>
</evidence>
<name>A0AAD1VYN3_PELCU</name>
<proteinExistence type="predicted"/>
<sequence>MGKRSKKLKTQAGEGHRSIGELFHKRPKPKMAAPPESQDSPKQPNPHPHTITGDRGAPATKGDIMDLMVHLRAFFRADLPLVQEEVTAVTEQIRATEEDITSLTQTQAGTSEQVCQIHSLLEDVQRRLNVMGAARRRKNLKVRGVGITSGAYLRPYYHINTLNKR</sequence>
<reference evidence="2" key="1">
    <citation type="submission" date="2022-03" db="EMBL/GenBank/DDBJ databases">
        <authorList>
            <person name="Alioto T."/>
            <person name="Alioto T."/>
            <person name="Gomez Garrido J."/>
        </authorList>
    </citation>
    <scope>NUCLEOTIDE SEQUENCE</scope>
</reference>
<dbReference type="AlphaFoldDB" id="A0AAD1VYN3"/>
<evidence type="ECO:0000313" key="3">
    <source>
        <dbReference type="Proteomes" id="UP001295444"/>
    </source>
</evidence>
<evidence type="ECO:0000256" key="1">
    <source>
        <dbReference type="SAM" id="MobiDB-lite"/>
    </source>
</evidence>
<accession>A0AAD1VYN3</accession>
<dbReference type="Proteomes" id="UP001295444">
    <property type="component" value="Chromosome 03"/>
</dbReference>
<dbReference type="EMBL" id="OW240914">
    <property type="protein sequence ID" value="CAH2274330.1"/>
    <property type="molecule type" value="Genomic_DNA"/>
</dbReference>
<feature type="region of interest" description="Disordered" evidence="1">
    <location>
        <begin position="1"/>
        <end position="59"/>
    </location>
</feature>
<gene>
    <name evidence="2" type="ORF">PECUL_23A011707</name>
</gene>
<keyword evidence="3" id="KW-1185">Reference proteome</keyword>
<organism evidence="2 3">
    <name type="scientific">Pelobates cultripes</name>
    <name type="common">Western spadefoot toad</name>
    <dbReference type="NCBI Taxonomy" id="61616"/>
    <lineage>
        <taxon>Eukaryota</taxon>
        <taxon>Metazoa</taxon>
        <taxon>Chordata</taxon>
        <taxon>Craniata</taxon>
        <taxon>Vertebrata</taxon>
        <taxon>Euteleostomi</taxon>
        <taxon>Amphibia</taxon>
        <taxon>Batrachia</taxon>
        <taxon>Anura</taxon>
        <taxon>Pelobatoidea</taxon>
        <taxon>Pelobatidae</taxon>
        <taxon>Pelobates</taxon>
    </lineage>
</organism>
<feature type="compositionally biased region" description="Basic and acidic residues" evidence="1">
    <location>
        <begin position="14"/>
        <end position="24"/>
    </location>
</feature>